<accession>A0A0R2FWF5</accession>
<dbReference type="EMBL" id="JQAZ01000002">
    <property type="protein sequence ID" value="KRN32689.1"/>
    <property type="molecule type" value="Genomic_DNA"/>
</dbReference>
<evidence type="ECO:0000313" key="3">
    <source>
        <dbReference type="EMBL" id="KRN32689.1"/>
    </source>
</evidence>
<protein>
    <recommendedName>
        <fullName evidence="6">Gram-positive cocci surface proteins LPxTG domain-containing protein</fullName>
    </recommendedName>
</protein>
<dbReference type="Proteomes" id="UP000051751">
    <property type="component" value="Unassembled WGS sequence"/>
</dbReference>
<evidence type="ECO:0000256" key="1">
    <source>
        <dbReference type="SAM" id="Phobius"/>
    </source>
</evidence>
<dbReference type="PATRIC" id="fig|81857.3.peg.1115"/>
<organism evidence="3 4">
    <name type="scientific">Lactobacillus selangorensis</name>
    <dbReference type="NCBI Taxonomy" id="81857"/>
    <lineage>
        <taxon>Bacteria</taxon>
        <taxon>Bacillati</taxon>
        <taxon>Bacillota</taxon>
        <taxon>Bacilli</taxon>
        <taxon>Lactobacillales</taxon>
        <taxon>Lactobacillaceae</taxon>
        <taxon>Lactobacillus</taxon>
    </lineage>
</organism>
<evidence type="ECO:0008006" key="6">
    <source>
        <dbReference type="Google" id="ProtNLM"/>
    </source>
</evidence>
<keyword evidence="1" id="KW-1133">Transmembrane helix</keyword>
<name>A0A0R2FWF5_9LACO</name>
<keyword evidence="1" id="KW-0812">Transmembrane</keyword>
<dbReference type="STRING" id="81857.IV38_GL001109"/>
<evidence type="ECO:0000313" key="5">
    <source>
        <dbReference type="Proteomes" id="UP000051751"/>
    </source>
</evidence>
<sequence>MKKIQQWEVRLMTIVLLIIALLGMFGIGQSVHAATAVSSAAITFVAAGTDVPTGASSGMTAIGGTVGLHTIPAEHQAAVLPPTAEKKEQLFSWLGIELIFLSGLLAGNRRRRQA</sequence>
<keyword evidence="1" id="KW-0472">Membrane</keyword>
<dbReference type="AlphaFoldDB" id="A0A0R2FWF5"/>
<reference evidence="4 5" key="1">
    <citation type="journal article" date="2015" name="Genome Announc.">
        <title>Expanding the biotechnology potential of lactobacilli through comparative genomics of 213 strains and associated genera.</title>
        <authorList>
            <person name="Sun Z."/>
            <person name="Harris H.M."/>
            <person name="McCann A."/>
            <person name="Guo C."/>
            <person name="Argimon S."/>
            <person name="Zhang W."/>
            <person name="Yang X."/>
            <person name="Jeffery I.B."/>
            <person name="Cooney J.C."/>
            <person name="Kagawa T.F."/>
            <person name="Liu W."/>
            <person name="Song Y."/>
            <person name="Salvetti E."/>
            <person name="Wrobel A."/>
            <person name="Rasinkangas P."/>
            <person name="Parkhill J."/>
            <person name="Rea M.C."/>
            <person name="O'Sullivan O."/>
            <person name="Ritari J."/>
            <person name="Douillard F.P."/>
            <person name="Paul Ross R."/>
            <person name="Yang R."/>
            <person name="Briner A.E."/>
            <person name="Felis G.E."/>
            <person name="de Vos W.M."/>
            <person name="Barrangou R."/>
            <person name="Klaenhammer T.R."/>
            <person name="Caufield P.W."/>
            <person name="Cui Y."/>
            <person name="Zhang H."/>
            <person name="O'Toole P.W."/>
        </authorList>
    </citation>
    <scope>NUCLEOTIDE SEQUENCE [LARGE SCALE GENOMIC DNA]</scope>
    <source>
        <strain evidence="2 5">ATCC BAA-66</strain>
        <strain evidence="3 4">DSM 13344</strain>
    </source>
</reference>
<dbReference type="EMBL" id="JQAT01000002">
    <property type="protein sequence ID" value="KRN28901.1"/>
    <property type="molecule type" value="Genomic_DNA"/>
</dbReference>
<evidence type="ECO:0000313" key="2">
    <source>
        <dbReference type="EMBL" id="KRN28901.1"/>
    </source>
</evidence>
<comment type="caution">
    <text evidence="3">The sequence shown here is derived from an EMBL/GenBank/DDBJ whole genome shotgun (WGS) entry which is preliminary data.</text>
</comment>
<evidence type="ECO:0000313" key="4">
    <source>
        <dbReference type="Proteomes" id="UP000051645"/>
    </source>
</evidence>
<proteinExistence type="predicted"/>
<dbReference type="Proteomes" id="UP000051645">
    <property type="component" value="Unassembled WGS sequence"/>
</dbReference>
<feature type="transmembrane region" description="Helical" evidence="1">
    <location>
        <begin position="90"/>
        <end position="107"/>
    </location>
</feature>
<gene>
    <name evidence="2" type="ORF">IV38_GL001109</name>
    <name evidence="3" type="ORF">IV40_GL000744</name>
</gene>
<dbReference type="RefSeq" id="WP_057768945.1">
    <property type="nucleotide sequence ID" value="NZ_JQAT01000002.1"/>
</dbReference>
<keyword evidence="4" id="KW-1185">Reference proteome</keyword>